<protein>
    <recommendedName>
        <fullName evidence="6">DNA-directed RNA polymerase III subunit RPC6</fullName>
        <shortName evidence="6">RNA polymerase III subunit C6</shortName>
    </recommendedName>
</protein>
<evidence type="ECO:0000256" key="5">
    <source>
        <dbReference type="ARBA" id="ARBA00023242"/>
    </source>
</evidence>
<comment type="similarity">
    <text evidence="2 6">Belongs to the eukaryotic RPC34/RPC39 RNA polymerase subunit family.</text>
</comment>
<feature type="compositionally biased region" description="Basic and acidic residues" evidence="7">
    <location>
        <begin position="222"/>
        <end position="240"/>
    </location>
</feature>
<keyword evidence="4 6" id="KW-0804">Transcription</keyword>
<dbReference type="InterPro" id="IPR016049">
    <property type="entry name" value="RNA_pol_Rpc34-like"/>
</dbReference>
<dbReference type="PANTHER" id="PTHR12780">
    <property type="entry name" value="RNA POLYMERASE III DNA DIRECTED , 39KD SUBUNIT-RELATED"/>
    <property type="match status" value="1"/>
</dbReference>
<dbReference type="Proteomes" id="UP000192927">
    <property type="component" value="Unassembled WGS sequence"/>
</dbReference>
<dbReference type="GO" id="GO:0005666">
    <property type="term" value="C:RNA polymerase III complex"/>
    <property type="evidence" value="ECO:0007669"/>
    <property type="project" value="UniProtKB-UniRule"/>
</dbReference>
<dbReference type="EMBL" id="FWEW01003496">
    <property type="protein sequence ID" value="SLM39294.1"/>
    <property type="molecule type" value="Genomic_DNA"/>
</dbReference>
<dbReference type="InterPro" id="IPR036390">
    <property type="entry name" value="WH_DNA-bd_sf"/>
</dbReference>
<dbReference type="GO" id="GO:0006383">
    <property type="term" value="P:transcription by RNA polymerase III"/>
    <property type="evidence" value="ECO:0007669"/>
    <property type="project" value="UniProtKB-UniRule"/>
</dbReference>
<evidence type="ECO:0000256" key="7">
    <source>
        <dbReference type="SAM" id="MobiDB-lite"/>
    </source>
</evidence>
<dbReference type="GO" id="GO:0005737">
    <property type="term" value="C:cytoplasm"/>
    <property type="evidence" value="ECO:0007669"/>
    <property type="project" value="UniProtKB-ARBA"/>
</dbReference>
<dbReference type="InterPro" id="IPR036388">
    <property type="entry name" value="WH-like_DNA-bd_sf"/>
</dbReference>
<keyword evidence="5 6" id="KW-0539">Nucleus</keyword>
<dbReference type="AlphaFoldDB" id="A0A1W5D845"/>
<dbReference type="PIRSF" id="PIRSF028763">
    <property type="entry name" value="RNA_pol_Rpc34"/>
    <property type="match status" value="1"/>
</dbReference>
<evidence type="ECO:0000256" key="2">
    <source>
        <dbReference type="ARBA" id="ARBA00011038"/>
    </source>
</evidence>
<accession>A0A1W5D845</accession>
<dbReference type="FunFam" id="1.10.10.10:FF:000116">
    <property type="entry name" value="DNA-directed RNA polymerase III subunit RPC6"/>
    <property type="match status" value="1"/>
</dbReference>
<dbReference type="SUPFAM" id="SSF46785">
    <property type="entry name" value="Winged helix' DNA-binding domain"/>
    <property type="match status" value="1"/>
</dbReference>
<keyword evidence="8" id="KW-0238">DNA-binding</keyword>
<evidence type="ECO:0000256" key="4">
    <source>
        <dbReference type="ARBA" id="ARBA00023163"/>
    </source>
</evidence>
<dbReference type="GO" id="GO:0003677">
    <property type="term" value="F:DNA binding"/>
    <property type="evidence" value="ECO:0007669"/>
    <property type="project" value="UniProtKB-KW"/>
</dbReference>
<keyword evidence="3 6" id="KW-0240">DNA-directed RNA polymerase</keyword>
<organism evidence="8 9">
    <name type="scientific">Lasallia pustulata</name>
    <dbReference type="NCBI Taxonomy" id="136370"/>
    <lineage>
        <taxon>Eukaryota</taxon>
        <taxon>Fungi</taxon>
        <taxon>Dikarya</taxon>
        <taxon>Ascomycota</taxon>
        <taxon>Pezizomycotina</taxon>
        <taxon>Lecanoromycetes</taxon>
        <taxon>OSLEUM clade</taxon>
        <taxon>Umbilicariomycetidae</taxon>
        <taxon>Umbilicariales</taxon>
        <taxon>Umbilicariaceae</taxon>
        <taxon>Lasallia</taxon>
    </lineage>
</organism>
<name>A0A1W5D845_9LECA</name>
<comment type="subcellular location">
    <subcellularLocation>
        <location evidence="1 6">Nucleus</location>
    </subcellularLocation>
</comment>
<evidence type="ECO:0000256" key="3">
    <source>
        <dbReference type="ARBA" id="ARBA00022478"/>
    </source>
</evidence>
<evidence type="ECO:0000256" key="1">
    <source>
        <dbReference type="ARBA" id="ARBA00004123"/>
    </source>
</evidence>
<feature type="region of interest" description="Disordered" evidence="7">
    <location>
        <begin position="203"/>
        <end position="242"/>
    </location>
</feature>
<dbReference type="Pfam" id="PF05158">
    <property type="entry name" value="RNA_pol_Rpc34"/>
    <property type="match status" value="1"/>
</dbReference>
<dbReference type="InterPro" id="IPR007832">
    <property type="entry name" value="RNA_pol_Rpc34"/>
</dbReference>
<dbReference type="Gene3D" id="1.10.10.10">
    <property type="entry name" value="Winged helix-like DNA-binding domain superfamily/Winged helix DNA-binding domain"/>
    <property type="match status" value="1"/>
</dbReference>
<dbReference type="GO" id="GO:0005654">
    <property type="term" value="C:nucleoplasm"/>
    <property type="evidence" value="ECO:0007669"/>
    <property type="project" value="UniProtKB-ARBA"/>
</dbReference>
<evidence type="ECO:0000256" key="6">
    <source>
        <dbReference type="PIRNR" id="PIRNR028763"/>
    </source>
</evidence>
<reference evidence="9" key="1">
    <citation type="submission" date="2017-03" db="EMBL/GenBank/DDBJ databases">
        <authorList>
            <person name="Sharma R."/>
            <person name="Thines M."/>
        </authorList>
    </citation>
    <scope>NUCLEOTIDE SEQUENCE [LARGE SCALE GENOMIC DNA]</scope>
</reference>
<sequence length="351" mass="39160">MADVASAANEPSPVPGTKELKHVLYARCATQPADRVFTQQDLLAFDVIPNGDLKQLQACTTQLTKEGLLKLMTKDGKLCWKLVKKEDAAKYKALNAEEALVYSYVESSAREGIWTRTIRTRTNLHMTVMNRCLKSLEAKNYIKQIKSAKHPGRKTFMLSTLQPSEDVTGGPFYTDGILDEEFVHQMASWSERYVIARSWYHPSGKDPGKKKEKGKLTQAQAEDLREKEFQSKDPCKEESKGMLPMPPGYIGYPTVPEITKAVNASGLSEVVMKEAEMRQLLDVLCWDGLLVKVMDGNGYKAVRQVGGPDGESIENGLTEAPCGRCPVFDLCEEGGPVNPRNCQYFENWLAL</sequence>
<proteinExistence type="inferred from homology"/>
<keyword evidence="9" id="KW-1185">Reference proteome</keyword>
<evidence type="ECO:0000313" key="9">
    <source>
        <dbReference type="Proteomes" id="UP000192927"/>
    </source>
</evidence>
<comment type="function">
    <text evidence="6">DNA-dependent RNA polymerase catalyzes the transcription of DNA into RNA using the four ribonucleoside triphosphates as substrates. Specific peripheric component of RNA polymerase III which synthesizes small RNAs, such as 5S rRNA and tRNAs.</text>
</comment>
<evidence type="ECO:0000313" key="8">
    <source>
        <dbReference type="EMBL" id="SLM39294.1"/>
    </source>
</evidence>